<keyword evidence="5" id="KW-0805">Transcription regulation</keyword>
<keyword evidence="8" id="KW-0804">Transcription</keyword>
<feature type="domain" description="Zn(2)-C6 fungal-type" evidence="12">
    <location>
        <begin position="19"/>
        <end position="59"/>
    </location>
</feature>
<evidence type="ECO:0000256" key="8">
    <source>
        <dbReference type="ARBA" id="ARBA00023163"/>
    </source>
</evidence>
<keyword evidence="2" id="KW-0813">Transport</keyword>
<dbReference type="GO" id="GO:0022857">
    <property type="term" value="F:transmembrane transporter activity"/>
    <property type="evidence" value="ECO:0007669"/>
    <property type="project" value="InterPro"/>
</dbReference>
<evidence type="ECO:0000256" key="11">
    <source>
        <dbReference type="SAM" id="Phobius"/>
    </source>
</evidence>
<feature type="transmembrane region" description="Helical" evidence="11">
    <location>
        <begin position="829"/>
        <end position="848"/>
    </location>
</feature>
<feature type="transmembrane region" description="Helical" evidence="11">
    <location>
        <begin position="983"/>
        <end position="1004"/>
    </location>
</feature>
<evidence type="ECO:0000256" key="10">
    <source>
        <dbReference type="SAM" id="MobiDB-lite"/>
    </source>
</evidence>
<keyword evidence="3 11" id="KW-0812">Transmembrane</keyword>
<comment type="subcellular location">
    <subcellularLocation>
        <location evidence="1">Membrane</location>
        <topology evidence="1">Multi-pass membrane protein</topology>
    </subcellularLocation>
</comment>
<protein>
    <submittedName>
        <fullName evidence="13">MFS transporter</fullName>
    </submittedName>
</protein>
<proteinExistence type="predicted"/>
<dbReference type="SUPFAM" id="SSF57701">
    <property type="entry name" value="Zn2/Cys6 DNA-binding domain"/>
    <property type="match status" value="1"/>
</dbReference>
<keyword evidence="9" id="KW-0539">Nucleus</keyword>
<keyword evidence="14" id="KW-1185">Reference proteome</keyword>
<dbReference type="GO" id="GO:0000981">
    <property type="term" value="F:DNA-binding transcription factor activity, RNA polymerase II-specific"/>
    <property type="evidence" value="ECO:0007669"/>
    <property type="project" value="InterPro"/>
</dbReference>
<feature type="transmembrane region" description="Helical" evidence="11">
    <location>
        <begin position="679"/>
        <end position="698"/>
    </location>
</feature>
<dbReference type="Pfam" id="PF07690">
    <property type="entry name" value="MFS_1"/>
    <property type="match status" value="1"/>
</dbReference>
<evidence type="ECO:0000256" key="6">
    <source>
        <dbReference type="ARBA" id="ARBA00023125"/>
    </source>
</evidence>
<dbReference type="InterPro" id="IPR036259">
    <property type="entry name" value="MFS_trans_sf"/>
</dbReference>
<dbReference type="AlphaFoldDB" id="A0A6V8HDJ7"/>
<feature type="transmembrane region" description="Helical" evidence="11">
    <location>
        <begin position="806"/>
        <end position="823"/>
    </location>
</feature>
<dbReference type="PROSITE" id="PS50048">
    <property type="entry name" value="ZN2_CY6_FUNGAL_2"/>
    <property type="match status" value="1"/>
</dbReference>
<dbReference type="InterPro" id="IPR001138">
    <property type="entry name" value="Zn2Cys6_DnaBD"/>
</dbReference>
<evidence type="ECO:0000256" key="7">
    <source>
        <dbReference type="ARBA" id="ARBA00023136"/>
    </source>
</evidence>
<dbReference type="GO" id="GO:0016020">
    <property type="term" value="C:membrane"/>
    <property type="evidence" value="ECO:0007669"/>
    <property type="project" value="UniProtKB-SubCell"/>
</dbReference>
<dbReference type="PANTHER" id="PTHR43791:SF70">
    <property type="entry name" value="MAJOR FACILITATOR SUPERFAMILY (MFS) PROFILE DOMAIN-CONTAINING PROTEIN"/>
    <property type="match status" value="1"/>
</dbReference>
<dbReference type="PANTHER" id="PTHR43791">
    <property type="entry name" value="PERMEASE-RELATED"/>
    <property type="match status" value="1"/>
</dbReference>
<feature type="region of interest" description="Disordered" evidence="10">
    <location>
        <begin position="63"/>
        <end position="132"/>
    </location>
</feature>
<keyword evidence="6" id="KW-0238">DNA-binding</keyword>
<dbReference type="GO" id="GO:0003677">
    <property type="term" value="F:DNA binding"/>
    <property type="evidence" value="ECO:0007669"/>
    <property type="project" value="UniProtKB-KW"/>
</dbReference>
<dbReference type="SUPFAM" id="SSF103473">
    <property type="entry name" value="MFS general substrate transporter"/>
    <property type="match status" value="1"/>
</dbReference>
<dbReference type="Pfam" id="PF11951">
    <property type="entry name" value="Fungal_trans_2"/>
    <property type="match status" value="1"/>
</dbReference>
<dbReference type="EMBL" id="DF933829">
    <property type="protein sequence ID" value="GAM38505.1"/>
    <property type="molecule type" value="Genomic_DNA"/>
</dbReference>
<dbReference type="Gene3D" id="1.20.1250.20">
    <property type="entry name" value="MFS general substrate transporter like domains"/>
    <property type="match status" value="1"/>
</dbReference>
<organism evidence="13 14">
    <name type="scientific">Talaromyces pinophilus</name>
    <name type="common">Penicillium pinophilum</name>
    <dbReference type="NCBI Taxonomy" id="128442"/>
    <lineage>
        <taxon>Eukaryota</taxon>
        <taxon>Fungi</taxon>
        <taxon>Dikarya</taxon>
        <taxon>Ascomycota</taxon>
        <taxon>Pezizomycotina</taxon>
        <taxon>Eurotiomycetes</taxon>
        <taxon>Eurotiomycetidae</taxon>
        <taxon>Eurotiales</taxon>
        <taxon>Trichocomaceae</taxon>
        <taxon>Talaromyces</taxon>
        <taxon>Talaromyces sect. Talaromyces</taxon>
    </lineage>
</organism>
<evidence type="ECO:0000256" key="3">
    <source>
        <dbReference type="ARBA" id="ARBA00022692"/>
    </source>
</evidence>
<dbReference type="GO" id="GO:0008270">
    <property type="term" value="F:zinc ion binding"/>
    <property type="evidence" value="ECO:0007669"/>
    <property type="project" value="InterPro"/>
</dbReference>
<gene>
    <name evidence="13" type="ORF">TCE0_033r09273</name>
</gene>
<evidence type="ECO:0000256" key="9">
    <source>
        <dbReference type="ARBA" id="ARBA00023242"/>
    </source>
</evidence>
<feature type="compositionally biased region" description="Basic residues" evidence="10">
    <location>
        <begin position="72"/>
        <end position="83"/>
    </location>
</feature>
<dbReference type="InterPro" id="IPR036864">
    <property type="entry name" value="Zn2-C6_fun-type_DNA-bd_sf"/>
</dbReference>
<keyword evidence="4 11" id="KW-1133">Transmembrane helix</keyword>
<feature type="compositionally biased region" description="Basic and acidic residues" evidence="10">
    <location>
        <begin position="107"/>
        <end position="123"/>
    </location>
</feature>
<comment type="caution">
    <text evidence="13">The sequence shown here is derived from an EMBL/GenBank/DDBJ whole genome shotgun (WGS) entry which is preliminary data.</text>
</comment>
<dbReference type="Proteomes" id="UP000053095">
    <property type="component" value="Unassembled WGS sequence"/>
</dbReference>
<reference evidence="14" key="1">
    <citation type="journal article" date="2015" name="Genome Announc.">
        <title>Draft genome sequence of Talaromyces cellulolyticus strain Y-94, a source of lignocellulosic biomass-degrading enzymes.</title>
        <authorList>
            <person name="Fujii T."/>
            <person name="Koike H."/>
            <person name="Sawayama S."/>
            <person name="Yano S."/>
            <person name="Inoue H."/>
        </authorList>
    </citation>
    <scope>NUCLEOTIDE SEQUENCE [LARGE SCALE GENOMIC DNA]</scope>
    <source>
        <strain evidence="14">Y-94</strain>
    </source>
</reference>
<feature type="transmembrane region" description="Helical" evidence="11">
    <location>
        <begin position="951"/>
        <end position="971"/>
    </location>
</feature>
<name>A0A6V8HDJ7_TALPI</name>
<dbReference type="InterPro" id="IPR011701">
    <property type="entry name" value="MFS"/>
</dbReference>
<keyword evidence="7 11" id="KW-0472">Membrane</keyword>
<evidence type="ECO:0000256" key="4">
    <source>
        <dbReference type="ARBA" id="ARBA00022989"/>
    </source>
</evidence>
<evidence type="ECO:0000256" key="5">
    <source>
        <dbReference type="ARBA" id="ARBA00023015"/>
    </source>
</evidence>
<feature type="region of interest" description="Disordered" evidence="10">
    <location>
        <begin position="191"/>
        <end position="216"/>
    </location>
</feature>
<evidence type="ECO:0000259" key="12">
    <source>
        <dbReference type="PROSITE" id="PS50048"/>
    </source>
</evidence>
<evidence type="ECO:0000256" key="2">
    <source>
        <dbReference type="ARBA" id="ARBA00022448"/>
    </source>
</evidence>
<evidence type="ECO:0000313" key="13">
    <source>
        <dbReference type="EMBL" id="GAM38505.1"/>
    </source>
</evidence>
<sequence>MASLPSTQSSNPRQRTRSGCYTCKVRKVKCKSEIQDRSADSDEIYSCNCCKRLGLECRWTVPEAGEDYTPPPKRRQTIGRRREHAQNSVANDKVAIASHANDSQASRPREDPDTHAEASRHPEQSGSRLARTPPFELDAYVDMLGDLPFNTDFALDLDPAVLGFNGEGLGFGPPPTFDSLFSLPAGRSGNSRSLSNCTDPHFPQPPSNSHSHKHTSGADVSVSWEISNLGADEHHLIQHYLAAMTGYAKVDDYPRTSNNLYTTAFSQSLFFKPLLYAILAFSASHLALEDGRYLEKASKYEQLAHDSFEACREQSAEPDSLLCALFVRAKRVHLTAGNIESFHSLIIEATEIILSEKGQQVLQDPFSLAQRIIIRLALLDARASCYRLGGGTLIKALRHTPAMSYIFNPESHDRLTPNALVSLLRADILRMKVSEIDLRLRFQTESEELIPLPVRTDELLSLQKHVEHEIRQLEYQMSSRGHDPDDVTQAECVLEPSTYAQYLVMAALHSTILYLYMVYPLPSIRMEHSVTRILHCQLKLQRDPSRTNSPSSLIPSSLFLAGVCTLDPIHREWVLERLIKGPLACWADNRITSHKDYGKLDLPPVLDFGANEDPTKSQKSLIDAPPVPTASHDIPDTSAAKVILGMKDSEVQDVQLEEPEELVEYTEDEEKRVLRKLDFILLPLLCLCYVFSFLDKTLLNYSSIFGLKKALHLEGTDYSWLGSAFYLGYMAGSMVWAKLVQRWPAHAGKFITGAVLAWSSITLLTPLCYNFSGILAVRAELRLVIVSPSQMILPVSFAYNRTQIGNFLGGLISYAIGSVHSSVSTWKLFFVFFGALSFGFAIILVVFMPDNQSNARWLTEKEKKIALERVRENQTVSSDNHWKWNQFWEALRDPQTAFFFVTAVGNTMPSTFASQAGRLAGYYLTYTHTMSFTLNTGLMASNYAGNTKKSAANGVIFAGWAAGLVAGPQFFLESQAPVYDLAFKMLMGCYALMIIVPICQLAWYSYENKRRNRLVADQEDHPAPHTLEFSDKSDFERWQTFRHLGQVDDPRIVQVFVHMTAIC</sequence>
<accession>A0A6V8HDJ7</accession>
<feature type="transmembrane region" description="Helical" evidence="11">
    <location>
        <begin position="718"/>
        <end position="739"/>
    </location>
</feature>
<feature type="transmembrane region" description="Helical" evidence="11">
    <location>
        <begin position="751"/>
        <end position="775"/>
    </location>
</feature>
<evidence type="ECO:0000256" key="1">
    <source>
        <dbReference type="ARBA" id="ARBA00004141"/>
    </source>
</evidence>
<dbReference type="InterPro" id="IPR021858">
    <property type="entry name" value="Fun_TF"/>
</dbReference>
<evidence type="ECO:0000313" key="14">
    <source>
        <dbReference type="Proteomes" id="UP000053095"/>
    </source>
</evidence>